<name>A0AA38VQQ7_9PEZI</name>
<protein>
    <submittedName>
        <fullName evidence="1">Uncharacterized protein</fullName>
    </submittedName>
</protein>
<dbReference type="EMBL" id="JANBVO010000024">
    <property type="protein sequence ID" value="KAJ9141824.1"/>
    <property type="molecule type" value="Genomic_DNA"/>
</dbReference>
<sequence length="174" mass="19599">MTTFDFLPPNKARDDAAGRVASTLGQESEAQWVEEGTILFTFQWTRECTALINTIAHDNADFVKERVSEMARAIRSRKDDLKPVSVFRLEKGWLGIERDEVAVFTPLKDTKVEIRRDPKVTGSVEEPETLELGLGQALLLYPDVVFRTKSRDAPFVILRLPTEPLAVKQAVQQG</sequence>
<dbReference type="Proteomes" id="UP001174694">
    <property type="component" value="Unassembled WGS sequence"/>
</dbReference>
<dbReference type="AlphaFoldDB" id="A0AA38VQQ7"/>
<evidence type="ECO:0000313" key="2">
    <source>
        <dbReference type="Proteomes" id="UP001174694"/>
    </source>
</evidence>
<comment type="caution">
    <text evidence="1">The sequence shown here is derived from an EMBL/GenBank/DDBJ whole genome shotgun (WGS) entry which is preliminary data.</text>
</comment>
<evidence type="ECO:0000313" key="1">
    <source>
        <dbReference type="EMBL" id="KAJ9141824.1"/>
    </source>
</evidence>
<accession>A0AA38VQQ7</accession>
<gene>
    <name evidence="1" type="ORF">NKR23_g7666</name>
</gene>
<proteinExistence type="predicted"/>
<keyword evidence="2" id="KW-1185">Reference proteome</keyword>
<reference evidence="1" key="1">
    <citation type="submission" date="2022-07" db="EMBL/GenBank/DDBJ databases">
        <title>Fungi with potential for degradation of polypropylene.</title>
        <authorList>
            <person name="Gostincar C."/>
        </authorList>
    </citation>
    <scope>NUCLEOTIDE SEQUENCE</scope>
    <source>
        <strain evidence="1">EXF-13308</strain>
    </source>
</reference>
<organism evidence="1 2">
    <name type="scientific">Pleurostoma richardsiae</name>
    <dbReference type="NCBI Taxonomy" id="41990"/>
    <lineage>
        <taxon>Eukaryota</taxon>
        <taxon>Fungi</taxon>
        <taxon>Dikarya</taxon>
        <taxon>Ascomycota</taxon>
        <taxon>Pezizomycotina</taxon>
        <taxon>Sordariomycetes</taxon>
        <taxon>Sordariomycetidae</taxon>
        <taxon>Calosphaeriales</taxon>
        <taxon>Pleurostomataceae</taxon>
        <taxon>Pleurostoma</taxon>
    </lineage>
</organism>